<dbReference type="GO" id="GO:0005524">
    <property type="term" value="F:ATP binding"/>
    <property type="evidence" value="ECO:0007669"/>
    <property type="project" value="UniProtKB-UniRule"/>
</dbReference>
<dbReference type="UniPathway" id="UPA00070">
    <property type="reaction ID" value="UER00115"/>
</dbReference>
<dbReference type="GO" id="GO:0006207">
    <property type="term" value="P:'de novo' pyrimidine nucleobase biosynthetic process"/>
    <property type="evidence" value="ECO:0007669"/>
    <property type="project" value="InterPro"/>
</dbReference>
<feature type="binding site" evidence="11">
    <location>
        <position position="298"/>
    </location>
    <ligand>
        <name>L-glutamine</name>
        <dbReference type="ChEBI" id="CHEBI:58359"/>
    </ligand>
</feature>
<evidence type="ECO:0000256" key="2">
    <source>
        <dbReference type="ARBA" id="ARBA00005077"/>
    </source>
</evidence>
<dbReference type="CDD" id="cd01744">
    <property type="entry name" value="GATase1_CPSase"/>
    <property type="match status" value="1"/>
</dbReference>
<dbReference type="InterPro" id="IPR017926">
    <property type="entry name" value="GATASE"/>
</dbReference>
<feature type="active site" evidence="11">
    <location>
        <position position="339"/>
    </location>
</feature>
<feature type="binding site" evidence="11">
    <location>
        <position position="225"/>
    </location>
    <ligand>
        <name>L-glutamine</name>
        <dbReference type="ChEBI" id="CHEBI:58359"/>
    </ligand>
</feature>
<keyword evidence="11" id="KW-0055">Arginine biosynthesis</keyword>
<dbReference type="InterPro" id="IPR036480">
    <property type="entry name" value="CarbP_synth_ssu_N_sf"/>
</dbReference>
<dbReference type="HAMAP" id="MF_01209">
    <property type="entry name" value="CPSase_S_chain"/>
    <property type="match status" value="1"/>
</dbReference>
<feature type="domain" description="Carbamoyl-phosphate synthase small subunit N-terminal" evidence="12">
    <location>
        <begin position="7"/>
        <end position="136"/>
    </location>
</feature>
<evidence type="ECO:0000256" key="9">
    <source>
        <dbReference type="ARBA" id="ARBA00048816"/>
    </source>
</evidence>
<dbReference type="PRINTS" id="PR00099">
    <property type="entry name" value="CPSGATASE"/>
</dbReference>
<dbReference type="SMART" id="SM01097">
    <property type="entry name" value="CPSase_sm_chain"/>
    <property type="match status" value="1"/>
</dbReference>
<comment type="similarity">
    <text evidence="3 11">Belongs to the CarA family.</text>
</comment>
<comment type="pathway">
    <text evidence="2 11">Amino-acid biosynthesis; L-arginine biosynthesis; carbamoyl phosphate from bicarbonate: step 1/1.</text>
</comment>
<keyword evidence="7 11" id="KW-0315">Glutamine amidotransferase</keyword>
<dbReference type="PROSITE" id="PS51273">
    <property type="entry name" value="GATASE_TYPE_1"/>
    <property type="match status" value="1"/>
</dbReference>
<dbReference type="SUPFAM" id="SSF52021">
    <property type="entry name" value="Carbamoyl phosphate synthetase, small subunit N-terminal domain"/>
    <property type="match status" value="1"/>
</dbReference>
<dbReference type="PRINTS" id="PR00096">
    <property type="entry name" value="GATASE"/>
</dbReference>
<dbReference type="InterPro" id="IPR050472">
    <property type="entry name" value="Anth_synth/Amidotransfase"/>
</dbReference>
<dbReference type="InterPro" id="IPR035686">
    <property type="entry name" value="CPSase_GATase1"/>
</dbReference>
<evidence type="ECO:0000256" key="8">
    <source>
        <dbReference type="ARBA" id="ARBA00022975"/>
    </source>
</evidence>
<feature type="active site" description="Nucleophile" evidence="11">
    <location>
        <position position="250"/>
    </location>
</feature>
<evidence type="ECO:0000256" key="5">
    <source>
        <dbReference type="ARBA" id="ARBA00022741"/>
    </source>
</evidence>
<keyword evidence="8 11" id="KW-0665">Pyrimidine biosynthesis</keyword>
<feature type="active site" evidence="11">
    <location>
        <position position="337"/>
    </location>
</feature>
<dbReference type="UniPathway" id="UPA00068">
    <property type="reaction ID" value="UER00171"/>
</dbReference>
<dbReference type="Gene3D" id="3.40.50.880">
    <property type="match status" value="1"/>
</dbReference>
<organism evidence="13">
    <name type="scientific">Baileyella intestinalis</name>
    <dbReference type="NCBI Taxonomy" id="2606709"/>
    <lineage>
        <taxon>Bacteria</taxon>
        <taxon>Bacillati</taxon>
        <taxon>Bacillota</taxon>
        <taxon>Clostridia</taxon>
        <taxon>Peptostreptococcales</taxon>
        <taxon>Anaerovoracaceae</taxon>
        <taxon>Baileyella</taxon>
    </lineage>
</organism>
<feature type="binding site" evidence="11">
    <location>
        <position position="254"/>
    </location>
    <ligand>
        <name>L-glutamine</name>
        <dbReference type="ChEBI" id="CHEBI:58359"/>
    </ligand>
</feature>
<evidence type="ECO:0000256" key="7">
    <source>
        <dbReference type="ARBA" id="ARBA00022962"/>
    </source>
</evidence>
<dbReference type="FunFam" id="3.50.30.20:FF:000001">
    <property type="entry name" value="Carbamoyl-phosphate synthase small chain"/>
    <property type="match status" value="1"/>
</dbReference>
<keyword evidence="4 11" id="KW-0436">Ligase</keyword>
<dbReference type="SUPFAM" id="SSF52317">
    <property type="entry name" value="Class I glutamine amidotransferase-like"/>
    <property type="match status" value="1"/>
</dbReference>
<name>A0A6A8M7P9_9FIRM</name>
<dbReference type="Gene3D" id="3.50.30.20">
    <property type="entry name" value="Carbamoyl-phosphate synthase small subunit, N-terminal domain"/>
    <property type="match status" value="1"/>
</dbReference>
<dbReference type="AlphaFoldDB" id="A0A6A8M7P9"/>
<feature type="binding site" evidence="11">
    <location>
        <position position="251"/>
    </location>
    <ligand>
        <name>L-glutamine</name>
        <dbReference type="ChEBI" id="CHEBI:58359"/>
    </ligand>
</feature>
<reference evidence="13" key="1">
    <citation type="submission" date="2019-09" db="EMBL/GenBank/DDBJ databases">
        <title>In-depth cultivation of the pig gut microbiome towards novel bacterial diversity and tailored functional studies.</title>
        <authorList>
            <person name="Wylensek D."/>
            <person name="Hitch T.C.A."/>
            <person name="Clavel T."/>
        </authorList>
    </citation>
    <scope>NUCLEOTIDE SEQUENCE</scope>
    <source>
        <strain evidence="13">RF-744-FAT-WT-3</strain>
    </source>
</reference>
<evidence type="ECO:0000256" key="1">
    <source>
        <dbReference type="ARBA" id="ARBA00004812"/>
    </source>
</evidence>
<comment type="pathway">
    <text evidence="1 11">Pyrimidine metabolism; UMP biosynthesis via de novo pathway; (S)-dihydroorotate from bicarbonate: step 1/3.</text>
</comment>
<gene>
    <name evidence="11 13" type="primary">carA</name>
    <name evidence="13" type="ORF">FYJ66_03780</name>
</gene>
<dbReference type="NCBIfam" id="TIGR01368">
    <property type="entry name" value="CPSaseIIsmall"/>
    <property type="match status" value="1"/>
</dbReference>
<evidence type="ECO:0000256" key="10">
    <source>
        <dbReference type="ARBA" id="ARBA00049285"/>
    </source>
</evidence>
<dbReference type="GO" id="GO:0006526">
    <property type="term" value="P:L-arginine biosynthetic process"/>
    <property type="evidence" value="ECO:0007669"/>
    <property type="project" value="UniProtKB-UniRule"/>
</dbReference>
<dbReference type="PANTHER" id="PTHR43418">
    <property type="entry name" value="MULTIFUNCTIONAL TRYPTOPHAN BIOSYNTHESIS PROTEIN-RELATED"/>
    <property type="match status" value="1"/>
</dbReference>
<dbReference type="EMBL" id="VUNB01000003">
    <property type="protein sequence ID" value="MST68710.1"/>
    <property type="molecule type" value="Genomic_DNA"/>
</dbReference>
<keyword evidence="5 11" id="KW-0547">Nucleotide-binding</keyword>
<feature type="binding site" evidence="11">
    <location>
        <position position="297"/>
    </location>
    <ligand>
        <name>L-glutamine</name>
        <dbReference type="ChEBI" id="CHEBI:58359"/>
    </ligand>
</feature>
<dbReference type="Pfam" id="PF00117">
    <property type="entry name" value="GATase"/>
    <property type="match status" value="1"/>
</dbReference>
<protein>
    <recommendedName>
        <fullName evidence="11">Carbamoyl phosphate synthase small chain</fullName>
        <ecNumber evidence="11">6.3.5.5</ecNumber>
    </recommendedName>
    <alternativeName>
        <fullName evidence="11">Carbamoyl phosphate synthetase glutamine chain</fullName>
    </alternativeName>
</protein>
<keyword evidence="11" id="KW-0028">Amino-acid biosynthesis</keyword>
<keyword evidence="6 11" id="KW-0067">ATP-binding</keyword>
<evidence type="ECO:0000256" key="3">
    <source>
        <dbReference type="ARBA" id="ARBA00007800"/>
    </source>
</evidence>
<dbReference type="PRINTS" id="PR00097">
    <property type="entry name" value="ANTSNTHASEII"/>
</dbReference>
<dbReference type="Pfam" id="PF00988">
    <property type="entry name" value="CPSase_sm_chain"/>
    <property type="match status" value="1"/>
</dbReference>
<comment type="subunit">
    <text evidence="11">Composed of two chains; the small (or glutamine) chain promotes the hydrolysis of glutamine to ammonia, which is used by the large (or ammonia) chain to synthesize carbamoyl phosphate. Tetramer of heterodimers (alpha,beta)4.</text>
</comment>
<dbReference type="GO" id="GO:0004088">
    <property type="term" value="F:carbamoyl-phosphate synthase (glutamine-hydrolyzing) activity"/>
    <property type="evidence" value="ECO:0007669"/>
    <property type="project" value="UniProtKB-UniRule"/>
</dbReference>
<comment type="caution">
    <text evidence="13">The sequence shown here is derived from an EMBL/GenBank/DDBJ whole genome shotgun (WGS) entry which is preliminary data.</text>
</comment>
<comment type="function">
    <text evidence="11">Small subunit of the glutamine-dependent carbamoyl phosphate synthetase (CPSase). CPSase catalyzes the formation of carbamoyl phosphate from the ammonia moiety of glutamine, carbonate, and phosphate donated by ATP, constituting the first step of 2 biosynthetic pathways, one leading to arginine and/or urea and the other to pyrimidine nucleotides. The small subunit (glutamine amidotransferase) binds and cleaves glutamine to supply the large subunit with the substrate ammonia.</text>
</comment>
<dbReference type="PANTHER" id="PTHR43418:SF7">
    <property type="entry name" value="CARBAMOYL-PHOSPHATE SYNTHASE SMALL CHAIN"/>
    <property type="match status" value="1"/>
</dbReference>
<dbReference type="EC" id="6.3.5.5" evidence="11"/>
<dbReference type="InterPro" id="IPR002474">
    <property type="entry name" value="CarbamoylP_synth_ssu_N"/>
</dbReference>
<feature type="binding site" evidence="11">
    <location>
        <position position="223"/>
    </location>
    <ligand>
        <name>L-glutamine</name>
        <dbReference type="ChEBI" id="CHEBI:58359"/>
    </ligand>
</feature>
<dbReference type="RefSeq" id="WP_277006144.1">
    <property type="nucleotide sequence ID" value="NZ_JAQXPA010000019.1"/>
</dbReference>
<dbReference type="InterPro" id="IPR029062">
    <property type="entry name" value="Class_I_gatase-like"/>
</dbReference>
<evidence type="ECO:0000256" key="4">
    <source>
        <dbReference type="ARBA" id="ARBA00022598"/>
    </source>
</evidence>
<dbReference type="InterPro" id="IPR006274">
    <property type="entry name" value="CarbamoylP_synth_ssu"/>
</dbReference>
<evidence type="ECO:0000256" key="6">
    <source>
        <dbReference type="ARBA" id="ARBA00022840"/>
    </source>
</evidence>
<evidence type="ECO:0000259" key="12">
    <source>
        <dbReference type="SMART" id="SM01097"/>
    </source>
</evidence>
<sequence length="364" mass="40442">MNRRTDKKAYLVLSDGSIFRGWSFGAECDSVGELVFTTGMGGYVETLTDPSYYGQIIMQTFPLIGNYGIMEEDFEGKCCCSGYVVREYCDTPSNFRCDKDLDTYLKEQGVPGIYGIDTRELTRLIREKGTMNAIICSEPPEDLTLVREYQVRNAVRSVTCSEPYVIPAEGEEKYNVTLIDYGAKRNIARKLSRRGCKVKVVPSTTTAAEILKEKPDGIMLSNGPGDPAENKDCVGELKKLVSKVPIFGICLGHQLMCLAMGGKTYKLKYGHRGVNQPATEIVEGKKGRTFITTQNHGYAVDPESLKDTGRQSFVNSNDGTCEGMEYPGLSCFTVQFHPEAHSGPHDTGFLFDKFIEMMKEEKNA</sequence>
<accession>A0A6A8M7P9</accession>
<comment type="catalytic activity">
    <reaction evidence="9 11">
        <text>hydrogencarbonate + L-glutamine + 2 ATP + H2O = carbamoyl phosphate + L-glutamate + 2 ADP + phosphate + 2 H(+)</text>
        <dbReference type="Rhea" id="RHEA:18633"/>
        <dbReference type="ChEBI" id="CHEBI:15377"/>
        <dbReference type="ChEBI" id="CHEBI:15378"/>
        <dbReference type="ChEBI" id="CHEBI:17544"/>
        <dbReference type="ChEBI" id="CHEBI:29985"/>
        <dbReference type="ChEBI" id="CHEBI:30616"/>
        <dbReference type="ChEBI" id="CHEBI:43474"/>
        <dbReference type="ChEBI" id="CHEBI:58228"/>
        <dbReference type="ChEBI" id="CHEBI:58359"/>
        <dbReference type="ChEBI" id="CHEBI:456216"/>
        <dbReference type="EC" id="6.3.5.5"/>
    </reaction>
</comment>
<evidence type="ECO:0000313" key="13">
    <source>
        <dbReference type="EMBL" id="MST68710.1"/>
    </source>
</evidence>
<feature type="region of interest" description="CPSase" evidence="11">
    <location>
        <begin position="1"/>
        <end position="174"/>
    </location>
</feature>
<feature type="binding site" evidence="11">
    <location>
        <position position="295"/>
    </location>
    <ligand>
        <name>L-glutamine</name>
        <dbReference type="ChEBI" id="CHEBI:58359"/>
    </ligand>
</feature>
<evidence type="ECO:0000256" key="11">
    <source>
        <dbReference type="HAMAP-Rule" id="MF_01209"/>
    </source>
</evidence>
<comment type="catalytic activity">
    <reaction evidence="10 11">
        <text>L-glutamine + H2O = L-glutamate + NH4(+)</text>
        <dbReference type="Rhea" id="RHEA:15889"/>
        <dbReference type="ChEBI" id="CHEBI:15377"/>
        <dbReference type="ChEBI" id="CHEBI:28938"/>
        <dbReference type="ChEBI" id="CHEBI:29985"/>
        <dbReference type="ChEBI" id="CHEBI:58359"/>
    </reaction>
</comment>
<proteinExistence type="inferred from homology"/>
<dbReference type="GO" id="GO:0044205">
    <property type="term" value="P:'de novo' UMP biosynthetic process"/>
    <property type="evidence" value="ECO:0007669"/>
    <property type="project" value="UniProtKB-UniRule"/>
</dbReference>
<feature type="binding site" evidence="11">
    <location>
        <position position="51"/>
    </location>
    <ligand>
        <name>L-glutamine</name>
        <dbReference type="ChEBI" id="CHEBI:58359"/>
    </ligand>
</feature>
<dbReference type="NCBIfam" id="NF009475">
    <property type="entry name" value="PRK12838.1"/>
    <property type="match status" value="1"/>
</dbReference>
<dbReference type="GO" id="GO:0004359">
    <property type="term" value="F:glutaminase activity"/>
    <property type="evidence" value="ECO:0007669"/>
    <property type="project" value="RHEA"/>
</dbReference>
<dbReference type="GO" id="GO:0006541">
    <property type="term" value="P:glutamine metabolic process"/>
    <property type="evidence" value="ECO:0007669"/>
    <property type="project" value="InterPro"/>
</dbReference>